<dbReference type="Pfam" id="PF14288">
    <property type="entry name" value="FKS1_dom1"/>
    <property type="match status" value="1"/>
</dbReference>
<dbReference type="AlphaFoldDB" id="A0A0B2RRV6"/>
<evidence type="ECO:0000259" key="1">
    <source>
        <dbReference type="SMART" id="SM01205"/>
    </source>
</evidence>
<dbReference type="GO" id="GO:0046527">
    <property type="term" value="F:glucosyltransferase activity"/>
    <property type="evidence" value="ECO:0007669"/>
    <property type="project" value="TreeGrafter"/>
</dbReference>
<keyword evidence="2" id="KW-0328">Glycosyltransferase</keyword>
<accession>A0A0B2RRV6</accession>
<proteinExistence type="predicted"/>
<keyword evidence="2" id="KW-0808">Transferase</keyword>
<evidence type="ECO:0000313" key="2">
    <source>
        <dbReference type="EMBL" id="KHN34537.1"/>
    </source>
</evidence>
<name>A0A0B2RRV6_GLYSO</name>
<protein>
    <submittedName>
        <fullName evidence="2">Callose synthase 2</fullName>
        <ecNumber evidence="2">2.4.1.-</ecNumber>
    </submittedName>
</protein>
<reference evidence="2" key="1">
    <citation type="submission" date="2014-07" db="EMBL/GenBank/DDBJ databases">
        <title>Identification of a novel salt tolerance gene in wild soybean by whole-genome sequencing.</title>
        <authorList>
            <person name="Lam H.-M."/>
            <person name="Qi X."/>
            <person name="Li M.-W."/>
            <person name="Liu X."/>
            <person name="Xie M."/>
            <person name="Ni M."/>
            <person name="Xu X."/>
        </authorList>
    </citation>
    <scope>NUCLEOTIDE SEQUENCE [LARGE SCALE GENOMIC DNA]</scope>
    <source>
        <tissue evidence="2">Root</tissue>
    </source>
</reference>
<dbReference type="InterPro" id="IPR026899">
    <property type="entry name" value="FKS1-like_dom1"/>
</dbReference>
<dbReference type="SMART" id="SM01205">
    <property type="entry name" value="FKS1_dom1"/>
    <property type="match status" value="1"/>
</dbReference>
<dbReference type="EMBL" id="KN648921">
    <property type="protein sequence ID" value="KHN34537.1"/>
    <property type="molecule type" value="Genomic_DNA"/>
</dbReference>
<sequence>MAFELYGMLVGNVSPLTGELVKPAYGGDNEAFLMKVVKPIYDVIAKEAERSNMGKAKHSHWRNYDDLNEYFWSVDCFRLGWPMRVDSDFFSVPFPQQQHQVNKHEAMITIAWNGSGKLSSIFDGDIFKQVLSIFITAAILKLAQGPWSVLIGVTFCCFDSLLSKGMLMLWHLHCMVQSIIFANTLWFSHLGT</sequence>
<dbReference type="Proteomes" id="UP000053555">
    <property type="component" value="Unassembled WGS sequence"/>
</dbReference>
<dbReference type="PANTHER" id="PTHR12741">
    <property type="entry name" value="LYST-INTERACTING PROTEIN LIP5 DOPAMINE RESPONSIVE PROTEIN DRG-1"/>
    <property type="match status" value="1"/>
</dbReference>
<dbReference type="EC" id="2.4.1.-" evidence="2"/>
<feature type="domain" description="1,3-beta-glucan synthase component FKS1-like" evidence="1">
    <location>
        <begin position="1"/>
        <end position="84"/>
    </location>
</feature>
<gene>
    <name evidence="2" type="ORF">glysoja_045099</name>
</gene>
<dbReference type="PANTHER" id="PTHR12741:SF66">
    <property type="entry name" value="1,3-BETA-GLUCAN SYNTHASE"/>
    <property type="match status" value="1"/>
</dbReference>
<dbReference type="GO" id="GO:0005886">
    <property type="term" value="C:plasma membrane"/>
    <property type="evidence" value="ECO:0007669"/>
    <property type="project" value="TreeGrafter"/>
</dbReference>
<organism evidence="2">
    <name type="scientific">Glycine soja</name>
    <name type="common">Wild soybean</name>
    <dbReference type="NCBI Taxonomy" id="3848"/>
    <lineage>
        <taxon>Eukaryota</taxon>
        <taxon>Viridiplantae</taxon>
        <taxon>Streptophyta</taxon>
        <taxon>Embryophyta</taxon>
        <taxon>Tracheophyta</taxon>
        <taxon>Spermatophyta</taxon>
        <taxon>Magnoliopsida</taxon>
        <taxon>eudicotyledons</taxon>
        <taxon>Gunneridae</taxon>
        <taxon>Pentapetalae</taxon>
        <taxon>rosids</taxon>
        <taxon>fabids</taxon>
        <taxon>Fabales</taxon>
        <taxon>Fabaceae</taxon>
        <taxon>Papilionoideae</taxon>
        <taxon>50 kb inversion clade</taxon>
        <taxon>NPAAA clade</taxon>
        <taxon>indigoferoid/millettioid clade</taxon>
        <taxon>Phaseoleae</taxon>
        <taxon>Glycine</taxon>
        <taxon>Glycine subgen. Soja</taxon>
    </lineage>
</organism>